<dbReference type="GO" id="GO:0047496">
    <property type="term" value="P:vesicle transport along microtubule"/>
    <property type="evidence" value="ECO:0007669"/>
    <property type="project" value="TreeGrafter"/>
</dbReference>
<dbReference type="GO" id="GO:0031410">
    <property type="term" value="C:cytoplasmic vesicle"/>
    <property type="evidence" value="ECO:0007669"/>
    <property type="project" value="TreeGrafter"/>
</dbReference>
<accession>A0A834BL31</accession>
<dbReference type="PANTHER" id="PTHR15751">
    <property type="entry name" value="TRAFFICKING KINESIN-BINDING PROTEIN"/>
    <property type="match status" value="1"/>
</dbReference>
<dbReference type="GO" id="GO:0050811">
    <property type="term" value="F:GABA receptor binding"/>
    <property type="evidence" value="ECO:0007669"/>
    <property type="project" value="TreeGrafter"/>
</dbReference>
<dbReference type="GO" id="GO:1904115">
    <property type="term" value="C:axon cytoplasm"/>
    <property type="evidence" value="ECO:0007669"/>
    <property type="project" value="GOC"/>
</dbReference>
<evidence type="ECO:0000256" key="1">
    <source>
        <dbReference type="SAM" id="MobiDB-lite"/>
    </source>
</evidence>
<dbReference type="EMBL" id="WKFB01001114">
    <property type="protein sequence ID" value="KAF6715303.1"/>
    <property type="molecule type" value="Genomic_DNA"/>
</dbReference>
<dbReference type="Proteomes" id="UP000646548">
    <property type="component" value="Unassembled WGS sequence"/>
</dbReference>
<reference evidence="2" key="1">
    <citation type="journal article" name="BMC Genomics">
        <title>Long-read sequencing and de novo genome assembly of marine medaka (Oryzias melastigma).</title>
        <authorList>
            <person name="Liang P."/>
            <person name="Saqib H.S.A."/>
            <person name="Ni X."/>
            <person name="Shen Y."/>
        </authorList>
    </citation>
    <scope>NUCLEOTIDE SEQUENCE</scope>
    <source>
        <strain evidence="2">Bigg-433</strain>
    </source>
</reference>
<feature type="compositionally biased region" description="Basic residues" evidence="1">
    <location>
        <begin position="15"/>
        <end position="24"/>
    </location>
</feature>
<dbReference type="PANTHER" id="PTHR15751:SF13">
    <property type="entry name" value="TRAFFICKING KINESIN-BINDING PROTEIN 2"/>
    <property type="match status" value="1"/>
</dbReference>
<dbReference type="GO" id="GO:0005739">
    <property type="term" value="C:mitochondrion"/>
    <property type="evidence" value="ECO:0007669"/>
    <property type="project" value="TreeGrafter"/>
</dbReference>
<protein>
    <submittedName>
        <fullName evidence="2">Trafficking kinesin-binding protein 2</fullName>
    </submittedName>
</protein>
<dbReference type="GO" id="GO:0098957">
    <property type="term" value="P:anterograde axonal transport of mitochondrion"/>
    <property type="evidence" value="ECO:0007669"/>
    <property type="project" value="TreeGrafter"/>
</dbReference>
<sequence length="207" mass="22385">MRKKKAGSPLGFDVRRRRKRRNRKFSGAPLLSPPVTPTLPGSSSIRSDIGTTARHVTEPNFLAQPTSIASTPTQNLVPASTSSSCGSVSSPKTNDSFWLNLNFLPNFVSSVQNPGKCQSSTFSTYTFTTCRILHPSDVTQVTPSSQSSILANTPSSMRTGPSTPVTPCRLSLGDSFPPDRLLFPQGVWPSSSWRGASLHKSLLTHRL</sequence>
<evidence type="ECO:0000313" key="3">
    <source>
        <dbReference type="Proteomes" id="UP000646548"/>
    </source>
</evidence>
<dbReference type="AlphaFoldDB" id="A0A834BL31"/>
<feature type="region of interest" description="Disordered" evidence="1">
    <location>
        <begin position="144"/>
        <end position="164"/>
    </location>
</feature>
<dbReference type="GO" id="GO:0030425">
    <property type="term" value="C:dendrite"/>
    <property type="evidence" value="ECO:0007669"/>
    <property type="project" value="TreeGrafter"/>
</dbReference>
<name>A0A834BL31_ORYME</name>
<dbReference type="GO" id="GO:0022008">
    <property type="term" value="P:neurogenesis"/>
    <property type="evidence" value="ECO:0007669"/>
    <property type="project" value="TreeGrafter"/>
</dbReference>
<dbReference type="GO" id="GO:0006605">
    <property type="term" value="P:protein targeting"/>
    <property type="evidence" value="ECO:0007669"/>
    <property type="project" value="TreeGrafter"/>
</dbReference>
<evidence type="ECO:0000313" key="2">
    <source>
        <dbReference type="EMBL" id="KAF6715303.1"/>
    </source>
</evidence>
<feature type="region of interest" description="Disordered" evidence="1">
    <location>
        <begin position="1"/>
        <end position="47"/>
    </location>
</feature>
<dbReference type="GO" id="GO:0048311">
    <property type="term" value="P:mitochondrion distribution"/>
    <property type="evidence" value="ECO:0007669"/>
    <property type="project" value="TreeGrafter"/>
</dbReference>
<gene>
    <name evidence="2" type="ORF">FQA47_022291</name>
</gene>
<dbReference type="InterPro" id="IPR051946">
    <property type="entry name" value="Intracell_Traff-Reg"/>
</dbReference>
<dbReference type="GO" id="GO:0017022">
    <property type="term" value="F:myosin binding"/>
    <property type="evidence" value="ECO:0007669"/>
    <property type="project" value="TreeGrafter"/>
</dbReference>
<organism evidence="2 3">
    <name type="scientific">Oryzias melastigma</name>
    <name type="common">Marine medaka</name>
    <dbReference type="NCBI Taxonomy" id="30732"/>
    <lineage>
        <taxon>Eukaryota</taxon>
        <taxon>Metazoa</taxon>
        <taxon>Chordata</taxon>
        <taxon>Craniata</taxon>
        <taxon>Vertebrata</taxon>
        <taxon>Euteleostomi</taxon>
        <taxon>Actinopterygii</taxon>
        <taxon>Neopterygii</taxon>
        <taxon>Teleostei</taxon>
        <taxon>Neoteleostei</taxon>
        <taxon>Acanthomorphata</taxon>
        <taxon>Ovalentaria</taxon>
        <taxon>Atherinomorphae</taxon>
        <taxon>Beloniformes</taxon>
        <taxon>Adrianichthyidae</taxon>
        <taxon>Oryziinae</taxon>
        <taxon>Oryzias</taxon>
    </lineage>
</organism>
<proteinExistence type="predicted"/>
<comment type="caution">
    <text evidence="2">The sequence shown here is derived from an EMBL/GenBank/DDBJ whole genome shotgun (WGS) entry which is preliminary data.</text>
</comment>